<dbReference type="AlphaFoldDB" id="A0A564U7Y2"/>
<dbReference type="RefSeq" id="WP_144125187.1">
    <property type="nucleotide sequence ID" value="NZ_CABHNI010000041.1"/>
</dbReference>
<reference evidence="1 2" key="1">
    <citation type="submission" date="2019-07" db="EMBL/GenBank/DDBJ databases">
        <authorList>
            <person name="Hibberd C M."/>
            <person name="Gehrig L. J."/>
            <person name="Chang H.-W."/>
            <person name="Venkatesh S."/>
        </authorList>
    </citation>
    <scope>NUCLEOTIDE SEQUENCE [LARGE SCALE GENOMIC DNA]</scope>
    <source>
        <strain evidence="1">Dorea_formicigenerans_SSTS_Bg7063</strain>
    </source>
</reference>
<organism evidence="1 2">
    <name type="scientific">Dorea formicigenerans</name>
    <dbReference type="NCBI Taxonomy" id="39486"/>
    <lineage>
        <taxon>Bacteria</taxon>
        <taxon>Bacillati</taxon>
        <taxon>Bacillota</taxon>
        <taxon>Clostridia</taxon>
        <taxon>Lachnospirales</taxon>
        <taxon>Lachnospiraceae</taxon>
        <taxon>Dorea</taxon>
    </lineage>
</organism>
<accession>A0A564U7Y2</accession>
<dbReference type="InterPro" id="IPR025534">
    <property type="entry name" value="DUF4420"/>
</dbReference>
<dbReference type="Proteomes" id="UP000358366">
    <property type="component" value="Unassembled WGS sequence"/>
</dbReference>
<evidence type="ECO:0000313" key="1">
    <source>
        <dbReference type="EMBL" id="VUX15570.1"/>
    </source>
</evidence>
<protein>
    <recommendedName>
        <fullName evidence="3">PD-(D/E)XK motif protein</fullName>
    </recommendedName>
</protein>
<dbReference type="Pfam" id="PF14390">
    <property type="entry name" value="DUF4420"/>
    <property type="match status" value="1"/>
</dbReference>
<name>A0A564U7Y2_9FIRM</name>
<proteinExistence type="predicted"/>
<sequence>MISLINILEDIRKDFLKEQYKDSVVLTRRFVLEKNNIIIVSLYKNTGLCEIAIEIPEKITIEELNSIPKWKGMEEKCEMLSDKIGSRRRRCLSFEQLRGYDQAIFINVMQDICDALKYVDKEKCVSIVKKTLQKWSIFFQLEKNYVLSANVQQGLYSELWILEKMIKKKGVKALEYWTGCNSEAHDFYIGCDAVEIKSSSAKGPERVKISNEYQLDETCVMGVLYLICLNIKRSEVDGEKLSEIVARIMLQLDLKQKEIFKEKLLKVGYVYAISELYTYHFRVREESCFIVKDKFPRITPKNVGKGIGAVEYEISLDACRSYMIEIESFYKGVGY</sequence>
<gene>
    <name evidence="1" type="ORF">DFSSTS7063_02209</name>
</gene>
<evidence type="ECO:0008006" key="3">
    <source>
        <dbReference type="Google" id="ProtNLM"/>
    </source>
</evidence>
<evidence type="ECO:0000313" key="2">
    <source>
        <dbReference type="Proteomes" id="UP000358366"/>
    </source>
</evidence>
<dbReference type="EMBL" id="CABHNI010000041">
    <property type="protein sequence ID" value="VUX15570.1"/>
    <property type="molecule type" value="Genomic_DNA"/>
</dbReference>